<dbReference type="InterPro" id="IPR017969">
    <property type="entry name" value="Heavy-metal-associated_CS"/>
</dbReference>
<keyword evidence="10" id="KW-0067">ATP-binding</keyword>
<keyword evidence="4" id="KW-1003">Cell membrane</keyword>
<keyword evidence="20" id="KW-1185">Reference proteome</keyword>
<dbReference type="InterPro" id="IPR023298">
    <property type="entry name" value="ATPase_P-typ_TM_dom_sf"/>
</dbReference>
<feature type="transmembrane region" description="Helical" evidence="17">
    <location>
        <begin position="409"/>
        <end position="430"/>
    </location>
</feature>
<evidence type="ECO:0000256" key="13">
    <source>
        <dbReference type="ARBA" id="ARBA00022989"/>
    </source>
</evidence>
<dbReference type="GO" id="GO:0055070">
    <property type="term" value="P:copper ion homeostasis"/>
    <property type="evidence" value="ECO:0007669"/>
    <property type="project" value="TreeGrafter"/>
</dbReference>
<keyword evidence="5 17" id="KW-0812">Transmembrane</keyword>
<dbReference type="Gene3D" id="3.40.50.1000">
    <property type="entry name" value="HAD superfamily/HAD-like"/>
    <property type="match status" value="1"/>
</dbReference>
<dbReference type="InterPro" id="IPR023299">
    <property type="entry name" value="ATPase_P-typ_cyto_dom_N"/>
</dbReference>
<evidence type="ECO:0000256" key="3">
    <source>
        <dbReference type="ARBA" id="ARBA00022448"/>
    </source>
</evidence>
<evidence type="ECO:0000256" key="14">
    <source>
        <dbReference type="ARBA" id="ARBA00023008"/>
    </source>
</evidence>
<dbReference type="InterPro" id="IPR023214">
    <property type="entry name" value="HAD_sf"/>
</dbReference>
<dbReference type="Gene3D" id="2.70.150.10">
    <property type="entry name" value="Calcium-transporting ATPase, cytoplasmic transduction domain A"/>
    <property type="match status" value="1"/>
</dbReference>
<dbReference type="InterPro" id="IPR001757">
    <property type="entry name" value="P_typ_ATPase"/>
</dbReference>
<evidence type="ECO:0000256" key="17">
    <source>
        <dbReference type="SAM" id="Phobius"/>
    </source>
</evidence>
<dbReference type="EC" id="3.6.3.54" evidence="19"/>
<dbReference type="Pfam" id="PF00122">
    <property type="entry name" value="E1-E2_ATPase"/>
    <property type="match status" value="1"/>
</dbReference>
<dbReference type="CDD" id="cd00371">
    <property type="entry name" value="HMA"/>
    <property type="match status" value="2"/>
</dbReference>
<feature type="transmembrane region" description="Helical" evidence="17">
    <location>
        <begin position="164"/>
        <end position="183"/>
    </location>
</feature>
<dbReference type="PRINTS" id="PR00120">
    <property type="entry name" value="HATPASE"/>
</dbReference>
<dbReference type="GO" id="GO:0005507">
    <property type="term" value="F:copper ion binding"/>
    <property type="evidence" value="ECO:0007669"/>
    <property type="project" value="InterPro"/>
</dbReference>
<dbReference type="Pfam" id="PF00702">
    <property type="entry name" value="Hydrolase"/>
    <property type="match status" value="1"/>
</dbReference>
<dbReference type="Proteomes" id="UP000232412">
    <property type="component" value="Unassembled WGS sequence"/>
</dbReference>
<dbReference type="InterPro" id="IPR044492">
    <property type="entry name" value="P_typ_ATPase_HD_dom"/>
</dbReference>
<feature type="transmembrane region" description="Helical" evidence="17">
    <location>
        <begin position="195"/>
        <end position="215"/>
    </location>
</feature>
<dbReference type="InterPro" id="IPR036163">
    <property type="entry name" value="HMA_dom_sf"/>
</dbReference>
<dbReference type="PROSITE" id="PS00154">
    <property type="entry name" value="ATPASE_E1_E2"/>
    <property type="match status" value="1"/>
</dbReference>
<evidence type="ECO:0000256" key="5">
    <source>
        <dbReference type="ARBA" id="ARBA00022692"/>
    </source>
</evidence>
<dbReference type="OrthoDB" id="8588at2157"/>
<dbReference type="InterPro" id="IPR006122">
    <property type="entry name" value="HMA_Cu_ion-bd"/>
</dbReference>
<feature type="domain" description="HMA" evidence="18">
    <location>
        <begin position="80"/>
        <end position="146"/>
    </location>
</feature>
<dbReference type="SUPFAM" id="SSF55008">
    <property type="entry name" value="HMA, heavy metal-associated domain"/>
    <property type="match status" value="2"/>
</dbReference>
<keyword evidence="19" id="KW-0378">Hydrolase</keyword>
<keyword evidence="14" id="KW-0186">Copper</keyword>
<dbReference type="FunFam" id="3.30.70.100:FF:000001">
    <property type="entry name" value="ATPase copper transporting beta"/>
    <property type="match status" value="1"/>
</dbReference>
<dbReference type="SUPFAM" id="SSF81665">
    <property type="entry name" value="Calcium ATPase, transmembrane domain M"/>
    <property type="match status" value="1"/>
</dbReference>
<dbReference type="PANTHER" id="PTHR43520:SF8">
    <property type="entry name" value="P-TYPE CU(+) TRANSPORTER"/>
    <property type="match status" value="1"/>
</dbReference>
<keyword evidence="16 17" id="KW-0472">Membrane</keyword>
<evidence type="ECO:0000313" key="19">
    <source>
        <dbReference type="EMBL" id="SHO46020.1"/>
    </source>
</evidence>
<evidence type="ECO:0000256" key="8">
    <source>
        <dbReference type="ARBA" id="ARBA00022741"/>
    </source>
</evidence>
<feature type="domain" description="HMA" evidence="18">
    <location>
        <begin position="12"/>
        <end position="78"/>
    </location>
</feature>
<protein>
    <submittedName>
        <fullName evidence="19">Copper-exporting P-type ATPase A</fullName>
        <ecNumber evidence="19">3.6.3.54</ecNumber>
    </submittedName>
</protein>
<dbReference type="Gene3D" id="3.30.70.100">
    <property type="match status" value="2"/>
</dbReference>
<dbReference type="InterPro" id="IPR018303">
    <property type="entry name" value="ATPase_P-typ_P_site"/>
</dbReference>
<evidence type="ECO:0000256" key="15">
    <source>
        <dbReference type="ARBA" id="ARBA00023065"/>
    </source>
</evidence>
<evidence type="ECO:0000313" key="20">
    <source>
        <dbReference type="Proteomes" id="UP000232412"/>
    </source>
</evidence>
<dbReference type="NCBIfam" id="TIGR01511">
    <property type="entry name" value="ATPase-IB1_Cu"/>
    <property type="match status" value="1"/>
</dbReference>
<dbReference type="GO" id="GO:0016887">
    <property type="term" value="F:ATP hydrolysis activity"/>
    <property type="evidence" value="ECO:0007669"/>
    <property type="project" value="InterPro"/>
</dbReference>
<evidence type="ECO:0000256" key="1">
    <source>
        <dbReference type="ARBA" id="ARBA00004651"/>
    </source>
</evidence>
<evidence type="ECO:0000256" key="10">
    <source>
        <dbReference type="ARBA" id="ARBA00022840"/>
    </source>
</evidence>
<evidence type="ECO:0000256" key="9">
    <source>
        <dbReference type="ARBA" id="ARBA00022796"/>
    </source>
</evidence>
<evidence type="ECO:0000256" key="7">
    <source>
        <dbReference type="ARBA" id="ARBA00022737"/>
    </source>
</evidence>
<evidence type="ECO:0000259" key="18">
    <source>
        <dbReference type="PROSITE" id="PS50846"/>
    </source>
</evidence>
<keyword evidence="15" id="KW-0406">Ion transport</keyword>
<evidence type="ECO:0000256" key="16">
    <source>
        <dbReference type="ARBA" id="ARBA00023136"/>
    </source>
</evidence>
<dbReference type="GO" id="GO:0043682">
    <property type="term" value="F:P-type divalent copper transporter activity"/>
    <property type="evidence" value="ECO:0007669"/>
    <property type="project" value="TreeGrafter"/>
</dbReference>
<keyword evidence="7" id="KW-0677">Repeat</keyword>
<evidence type="ECO:0000256" key="6">
    <source>
        <dbReference type="ARBA" id="ARBA00022723"/>
    </source>
</evidence>
<dbReference type="Gene3D" id="3.40.1110.10">
    <property type="entry name" value="Calcium-transporting ATPase, cytoplasmic domain N"/>
    <property type="match status" value="1"/>
</dbReference>
<keyword evidence="6" id="KW-0479">Metal-binding</keyword>
<dbReference type="InterPro" id="IPR008250">
    <property type="entry name" value="ATPase_P-typ_transduc_dom_A_sf"/>
</dbReference>
<reference evidence="20" key="1">
    <citation type="submission" date="2016-12" db="EMBL/GenBank/DDBJ databases">
        <authorList>
            <person name="Herbold C."/>
        </authorList>
    </citation>
    <scope>NUCLEOTIDE SEQUENCE [LARGE SCALE GENOMIC DNA]</scope>
</reference>
<evidence type="ECO:0000256" key="2">
    <source>
        <dbReference type="ARBA" id="ARBA00006024"/>
    </source>
</evidence>
<dbReference type="InterPro" id="IPR027256">
    <property type="entry name" value="P-typ_ATPase_IB"/>
</dbReference>
<dbReference type="NCBIfam" id="TIGR00003">
    <property type="entry name" value="copper ion binding protein"/>
    <property type="match status" value="1"/>
</dbReference>
<evidence type="ECO:0000256" key="4">
    <source>
        <dbReference type="ARBA" id="ARBA00022475"/>
    </source>
</evidence>
<accession>A0A2H1EH46</accession>
<keyword evidence="8" id="KW-0547">Nucleotide-binding</keyword>
<gene>
    <name evidence="19" type="primary">copA</name>
    <name evidence="19" type="ORF">NSIN_20855</name>
</gene>
<dbReference type="NCBIfam" id="TIGR01525">
    <property type="entry name" value="ATPase-IB_hvy"/>
    <property type="match status" value="1"/>
</dbReference>
<dbReference type="InterPro" id="IPR036412">
    <property type="entry name" value="HAD-like_sf"/>
</dbReference>
<feature type="transmembrane region" description="Helical" evidence="17">
    <location>
        <begin position="442"/>
        <end position="461"/>
    </location>
</feature>
<comment type="subcellular location">
    <subcellularLocation>
        <location evidence="1">Cell membrane</location>
        <topology evidence="1">Multi-pass membrane protein</topology>
    </subcellularLocation>
</comment>
<dbReference type="SFLD" id="SFLDG00002">
    <property type="entry name" value="C1.7:_P-type_atpase_like"/>
    <property type="match status" value="1"/>
</dbReference>
<keyword evidence="13 17" id="KW-1133">Transmembrane helix</keyword>
<dbReference type="PRINTS" id="PR00119">
    <property type="entry name" value="CATATPASE"/>
</dbReference>
<dbReference type="InterPro" id="IPR006121">
    <property type="entry name" value="HMA_dom"/>
</dbReference>
<keyword evidence="11" id="KW-0460">Magnesium</keyword>
<dbReference type="AlphaFoldDB" id="A0A2H1EH46"/>
<dbReference type="EMBL" id="FRFC01000003">
    <property type="protein sequence ID" value="SHO46020.1"/>
    <property type="molecule type" value="Genomic_DNA"/>
</dbReference>
<feature type="transmembrane region" description="Helical" evidence="17">
    <location>
        <begin position="759"/>
        <end position="779"/>
    </location>
</feature>
<comment type="similarity">
    <text evidence="2">Belongs to the cation transport ATPase (P-type) (TC 3.A.3) family. Type IB subfamily.</text>
</comment>
<feature type="transmembrane region" description="Helical" evidence="17">
    <location>
        <begin position="227"/>
        <end position="245"/>
    </location>
</feature>
<organism evidence="19 20">
    <name type="scientific">Nitrosotalea sinensis</name>
    <dbReference type="NCBI Taxonomy" id="1499975"/>
    <lineage>
        <taxon>Archaea</taxon>
        <taxon>Nitrososphaerota</taxon>
        <taxon>Nitrososphaeria</taxon>
        <taxon>Nitrosotaleales</taxon>
        <taxon>Nitrosotaleaceae</taxon>
        <taxon>Nitrosotalea</taxon>
    </lineage>
</organism>
<dbReference type="CDD" id="cd02094">
    <property type="entry name" value="P-type_ATPase_Cu-like"/>
    <property type="match status" value="1"/>
</dbReference>
<evidence type="ECO:0000256" key="12">
    <source>
        <dbReference type="ARBA" id="ARBA00022967"/>
    </source>
</evidence>
<sequence>MPDTVTPQNRTVRTALKIGGMHCAGCVNSIQDHVGALGGVTKCEVNLASEKATLEFDPKITDLKSIEKAVEEIGYKVVYEKLTVKIENMTDSSDAQKLEKKLGSINGIQHASANFGNGKIVLEYNPTLVSLADIRKAITGSRYSIGREDYVTFADSEATKFKKLFFLGLGFAIPVLLFGYQEYVPFIPLHGSATAAYLVFSCASIVQFVVGWRFYAGAYRIGKMKSANMDTLIVTGTTTAYLFSVANTFPTPNWNHIYYDASALVVVFVMLGKYLETKTKGKTSSLVQKMIELQPRTAKIRRDGQELEVPVETIKPGDVLIVRPGEKIPVDSLVLGGNSAVDESMVTGESVPLNKKTGDLVVGGTVNMEGMLVIRAERVGSDTVLAQIIKLVEDAMGRKPPMQKMVDKVSGYFAFAIIAIALATFVAWYTLTPGIHQISASLIPAVAIMVVACPCALGLATPTAVMVGMSKAAQNGVIFKDGMSLEMLGKVKTIVFDKTGTLTSGKPTVTDVISLKQSMSGKIIGEDKVLEVAAIAEKNSEHPLAKSIVQYAINMKIQLGKSDSFFAVPGKGVRAVYDGNNILVGSPGFVQDEGINIESAQRISNQLQEKGKTVILVVWCETLIGLVALIDTPKSSARPAIQYLQKMGIKTVMLTGDNQSTAKFVADDIGIMTVFANVLPSAKSDVIQSLQKNGPVAMVGDGINDAPALTSADIGIAIGSGTDIALEAGNVILIRDDLMDVVSAIETSRKTVSKIKQNLFYAFGYNVVLVPIAGLGLLYPAIAGLAMAASSVSVTSSSLLLKRWSPPSKKKK</sequence>
<dbReference type="SFLD" id="SFLDS00003">
    <property type="entry name" value="Haloacid_Dehalogenase"/>
    <property type="match status" value="1"/>
</dbReference>
<dbReference type="SUPFAM" id="SSF56784">
    <property type="entry name" value="HAD-like"/>
    <property type="match status" value="1"/>
</dbReference>
<proteinExistence type="inferred from homology"/>
<dbReference type="SFLD" id="SFLDF00027">
    <property type="entry name" value="p-type_atpase"/>
    <property type="match status" value="1"/>
</dbReference>
<dbReference type="Pfam" id="PF00403">
    <property type="entry name" value="HMA"/>
    <property type="match status" value="2"/>
</dbReference>
<dbReference type="FunFam" id="2.70.150.10:FF:000020">
    <property type="entry name" value="Copper-exporting P-type ATPase A"/>
    <property type="match status" value="1"/>
</dbReference>
<keyword evidence="3" id="KW-0813">Transport</keyword>
<dbReference type="GO" id="GO:0005524">
    <property type="term" value="F:ATP binding"/>
    <property type="evidence" value="ECO:0007669"/>
    <property type="project" value="UniProtKB-KW"/>
</dbReference>
<dbReference type="PROSITE" id="PS01047">
    <property type="entry name" value="HMA_1"/>
    <property type="match status" value="1"/>
</dbReference>
<dbReference type="RefSeq" id="WP_101009906.1">
    <property type="nucleotide sequence ID" value="NZ_FRFC01000003.1"/>
</dbReference>
<dbReference type="InterPro" id="IPR059000">
    <property type="entry name" value="ATPase_P-type_domA"/>
</dbReference>
<dbReference type="SUPFAM" id="SSF81653">
    <property type="entry name" value="Calcium ATPase, transduction domain A"/>
    <property type="match status" value="1"/>
</dbReference>
<name>A0A2H1EH46_9ARCH</name>
<dbReference type="NCBIfam" id="TIGR01494">
    <property type="entry name" value="ATPase_P-type"/>
    <property type="match status" value="2"/>
</dbReference>
<keyword evidence="9" id="KW-0187">Copper transport</keyword>
<dbReference type="PROSITE" id="PS50846">
    <property type="entry name" value="HMA_2"/>
    <property type="match status" value="2"/>
</dbReference>
<dbReference type="GO" id="GO:0005886">
    <property type="term" value="C:plasma membrane"/>
    <property type="evidence" value="ECO:0007669"/>
    <property type="project" value="UniProtKB-SubCell"/>
</dbReference>
<feature type="transmembrane region" description="Helical" evidence="17">
    <location>
        <begin position="257"/>
        <end position="275"/>
    </location>
</feature>
<keyword evidence="12" id="KW-1278">Translocase</keyword>
<evidence type="ECO:0000256" key="11">
    <source>
        <dbReference type="ARBA" id="ARBA00022842"/>
    </source>
</evidence>
<dbReference type="PANTHER" id="PTHR43520">
    <property type="entry name" value="ATP7, ISOFORM B"/>
    <property type="match status" value="1"/>
</dbReference>